<feature type="transmembrane region" description="Helical" evidence="5">
    <location>
        <begin position="81"/>
        <end position="104"/>
    </location>
</feature>
<dbReference type="RefSeq" id="WP_003857246.1">
    <property type="nucleotide sequence ID" value="NZ_CP011309.1"/>
</dbReference>
<reference evidence="7 8" key="1">
    <citation type="submission" date="2015-04" db="EMBL/GenBank/DDBJ databases">
        <title>Complete Genome Sequence of Brevibacterium flavum ATCC 15168.</title>
        <authorList>
            <person name="Ahn J."/>
            <person name="Park G."/>
            <person name="Jeon W."/>
            <person name="Jang Y."/>
            <person name="Jang M."/>
            <person name="Lee H."/>
            <person name="Lee H."/>
        </authorList>
    </citation>
    <scope>NUCLEOTIDE SEQUENCE [LARGE SCALE GENOMIC DNA]</scope>
    <source>
        <strain evidence="7 8">ATCC 15168</strain>
    </source>
</reference>
<dbReference type="GeneID" id="1021193"/>
<feature type="domain" description="DUF202" evidence="6">
    <location>
        <begin position="6"/>
        <end position="68"/>
    </location>
</feature>
<evidence type="ECO:0000313" key="7">
    <source>
        <dbReference type="EMBL" id="AKF26173.1"/>
    </source>
</evidence>
<dbReference type="EMBL" id="CP011309">
    <property type="protein sequence ID" value="AKF26173.1"/>
    <property type="molecule type" value="Genomic_DNA"/>
</dbReference>
<sequence>MRIHEDPGLQPERTVLAWNRTTVSLAVCSAILLRWTNFYGIFALLPVVILSGMAIFILFTQRVRYERQAIGLADNKLPPNIVGVVSLTVTLLAFGAAGIVFVFID</sequence>
<keyword evidence="2 5" id="KW-0812">Transmembrane</keyword>
<keyword evidence="4 5" id="KW-0472">Membrane</keyword>
<organism evidence="7 8">
    <name type="scientific">[Brevibacterium] flavum</name>
    <dbReference type="NCBI Taxonomy" id="92706"/>
    <lineage>
        <taxon>Bacteria</taxon>
        <taxon>Bacillati</taxon>
        <taxon>Actinomycetota</taxon>
        <taxon>Actinomycetes</taxon>
        <taxon>Mycobacteriales</taxon>
        <taxon>Corynebacteriaceae</taxon>
        <taxon>Corynebacterium</taxon>
    </lineage>
</organism>
<feature type="transmembrane region" description="Helical" evidence="5">
    <location>
        <begin position="38"/>
        <end position="60"/>
    </location>
</feature>
<dbReference type="GO" id="GO:0012505">
    <property type="term" value="C:endomembrane system"/>
    <property type="evidence" value="ECO:0007669"/>
    <property type="project" value="UniProtKB-SubCell"/>
</dbReference>
<evidence type="ECO:0000256" key="5">
    <source>
        <dbReference type="SAM" id="Phobius"/>
    </source>
</evidence>
<keyword evidence="8" id="KW-1185">Reference proteome</keyword>
<evidence type="ECO:0000256" key="2">
    <source>
        <dbReference type="ARBA" id="ARBA00022692"/>
    </source>
</evidence>
<dbReference type="InterPro" id="IPR003807">
    <property type="entry name" value="DUF202"/>
</dbReference>
<evidence type="ECO:0000256" key="1">
    <source>
        <dbReference type="ARBA" id="ARBA00004127"/>
    </source>
</evidence>
<evidence type="ECO:0000256" key="4">
    <source>
        <dbReference type="ARBA" id="ARBA00023136"/>
    </source>
</evidence>
<gene>
    <name evidence="7" type="ORF">YH66_00680</name>
</gene>
<dbReference type="AlphaFoldDB" id="A0A0F6WPI4"/>
<evidence type="ECO:0000313" key="8">
    <source>
        <dbReference type="Proteomes" id="UP000034037"/>
    </source>
</evidence>
<keyword evidence="3 5" id="KW-1133">Transmembrane helix</keyword>
<protein>
    <submittedName>
        <fullName evidence="7">Membrane protein</fullName>
    </submittedName>
</protein>
<accession>A0A0F6WPI4</accession>
<dbReference type="HOGENOM" id="CLU_150487_1_1_11"/>
<name>A0A0F6WPI4_9CORY</name>
<dbReference type="PATRIC" id="fig|92706.3.peg.134"/>
<dbReference type="Proteomes" id="UP000034037">
    <property type="component" value="Chromosome"/>
</dbReference>
<dbReference type="Pfam" id="PF02656">
    <property type="entry name" value="DUF202"/>
    <property type="match status" value="1"/>
</dbReference>
<evidence type="ECO:0000256" key="3">
    <source>
        <dbReference type="ARBA" id="ARBA00022989"/>
    </source>
</evidence>
<comment type="subcellular location">
    <subcellularLocation>
        <location evidence="1">Endomembrane system</location>
        <topology evidence="1">Multi-pass membrane protein</topology>
    </subcellularLocation>
</comment>
<proteinExistence type="predicted"/>
<evidence type="ECO:0000259" key="6">
    <source>
        <dbReference type="Pfam" id="PF02656"/>
    </source>
</evidence>